<dbReference type="Proteomes" id="UP000324748">
    <property type="component" value="Unassembled WGS sequence"/>
</dbReference>
<accession>A0A5B0LK55</accession>
<dbReference type="OrthoDB" id="10522601at2759"/>
<feature type="compositionally biased region" description="Polar residues" evidence="1">
    <location>
        <begin position="33"/>
        <end position="47"/>
    </location>
</feature>
<dbReference type="EMBL" id="VSWC01000197">
    <property type="protein sequence ID" value="KAA1064649.1"/>
    <property type="molecule type" value="Genomic_DNA"/>
</dbReference>
<organism evidence="2 3">
    <name type="scientific">Puccinia graminis f. sp. tritici</name>
    <dbReference type="NCBI Taxonomy" id="56615"/>
    <lineage>
        <taxon>Eukaryota</taxon>
        <taxon>Fungi</taxon>
        <taxon>Dikarya</taxon>
        <taxon>Basidiomycota</taxon>
        <taxon>Pucciniomycotina</taxon>
        <taxon>Pucciniomycetes</taxon>
        <taxon>Pucciniales</taxon>
        <taxon>Pucciniaceae</taxon>
        <taxon>Puccinia</taxon>
    </lineage>
</organism>
<evidence type="ECO:0000256" key="1">
    <source>
        <dbReference type="SAM" id="MobiDB-lite"/>
    </source>
</evidence>
<reference evidence="2 3" key="1">
    <citation type="submission" date="2019-05" db="EMBL/GenBank/DDBJ databases">
        <title>Emergence of the Ug99 lineage of the wheat stem rust pathogen through somatic hybridization.</title>
        <authorList>
            <person name="Li F."/>
            <person name="Upadhyaya N.M."/>
            <person name="Sperschneider J."/>
            <person name="Matny O."/>
            <person name="Nguyen-Phuc H."/>
            <person name="Mago R."/>
            <person name="Raley C."/>
            <person name="Miller M.E."/>
            <person name="Silverstein K.A.T."/>
            <person name="Henningsen E."/>
            <person name="Hirsch C.D."/>
            <person name="Visser B."/>
            <person name="Pretorius Z.A."/>
            <person name="Steffenson B.J."/>
            <person name="Schwessinger B."/>
            <person name="Dodds P.N."/>
            <person name="Figueroa M."/>
        </authorList>
    </citation>
    <scope>NUCLEOTIDE SEQUENCE [LARGE SCALE GENOMIC DNA]</scope>
    <source>
        <strain evidence="2">21-0</strain>
    </source>
</reference>
<proteinExistence type="predicted"/>
<comment type="caution">
    <text evidence="2">The sequence shown here is derived from an EMBL/GenBank/DDBJ whole genome shotgun (WGS) entry which is preliminary data.</text>
</comment>
<keyword evidence="3" id="KW-1185">Reference proteome</keyword>
<protein>
    <submittedName>
        <fullName evidence="2">Uncharacterized protein</fullName>
    </submittedName>
</protein>
<sequence>MVIGPGVQRAGLGQVFHGNLYLHHRSDREISRRSQNSGKNLASQQPLGPQENDALVPLTSGQTAVETKASFVRCCPPDASPAIERTVDQTGLSAYRRGSLDVFVMRLPDDSRDLMGDRTVKLKKLSHCENEIVWTLH</sequence>
<feature type="region of interest" description="Disordered" evidence="1">
    <location>
        <begin position="28"/>
        <end position="54"/>
    </location>
</feature>
<gene>
    <name evidence="2" type="ORF">PGT21_010665</name>
</gene>
<dbReference type="AlphaFoldDB" id="A0A5B0LK55"/>
<name>A0A5B0LK55_PUCGR</name>
<evidence type="ECO:0000313" key="3">
    <source>
        <dbReference type="Proteomes" id="UP000324748"/>
    </source>
</evidence>
<evidence type="ECO:0000313" key="2">
    <source>
        <dbReference type="EMBL" id="KAA1064649.1"/>
    </source>
</evidence>